<evidence type="ECO:0000313" key="2">
    <source>
        <dbReference type="Proteomes" id="UP001178461"/>
    </source>
</evidence>
<dbReference type="AlphaFoldDB" id="A0AA35L653"/>
<proteinExistence type="predicted"/>
<accession>A0AA35L653</accession>
<organism evidence="1 2">
    <name type="scientific">Podarcis lilfordi</name>
    <name type="common">Lilford's wall lizard</name>
    <dbReference type="NCBI Taxonomy" id="74358"/>
    <lineage>
        <taxon>Eukaryota</taxon>
        <taxon>Metazoa</taxon>
        <taxon>Chordata</taxon>
        <taxon>Craniata</taxon>
        <taxon>Vertebrata</taxon>
        <taxon>Euteleostomi</taxon>
        <taxon>Lepidosauria</taxon>
        <taxon>Squamata</taxon>
        <taxon>Bifurcata</taxon>
        <taxon>Unidentata</taxon>
        <taxon>Episquamata</taxon>
        <taxon>Laterata</taxon>
        <taxon>Lacertibaenia</taxon>
        <taxon>Lacertidae</taxon>
        <taxon>Podarcis</taxon>
    </lineage>
</organism>
<gene>
    <name evidence="1" type="ORF">PODLI_1B012139</name>
</gene>
<reference evidence="1" key="1">
    <citation type="submission" date="2022-12" db="EMBL/GenBank/DDBJ databases">
        <authorList>
            <person name="Alioto T."/>
            <person name="Alioto T."/>
            <person name="Gomez Garrido J."/>
        </authorList>
    </citation>
    <scope>NUCLEOTIDE SEQUENCE</scope>
</reference>
<dbReference type="EMBL" id="OX395138">
    <property type="protein sequence ID" value="CAI5790517.1"/>
    <property type="molecule type" value="Genomic_DNA"/>
</dbReference>
<protein>
    <submittedName>
        <fullName evidence="1">Uncharacterized protein</fullName>
    </submittedName>
</protein>
<keyword evidence="2" id="KW-1185">Reference proteome</keyword>
<evidence type="ECO:0000313" key="1">
    <source>
        <dbReference type="EMBL" id="CAI5790517.1"/>
    </source>
</evidence>
<sequence length="71" mass="7637">MIEPLLLLGQNNYAAAALQPKCTCHCCHATDDRSSTTLLLVKPAGRAELELKTLTAMTSQLVQLKVISAQV</sequence>
<name>A0AA35L653_9SAUR</name>
<dbReference type="Proteomes" id="UP001178461">
    <property type="component" value="Chromosome 13"/>
</dbReference>